<keyword evidence="1" id="KW-0391">Immunity</keyword>
<protein>
    <recommendedName>
        <fullName evidence="4">Ig-like domain-containing protein</fullName>
    </recommendedName>
</protein>
<evidence type="ECO:0000313" key="6">
    <source>
        <dbReference type="Proteomes" id="UP000694404"/>
    </source>
</evidence>
<dbReference type="Ensembl" id="ENSCABT00000005816.1">
    <property type="protein sequence ID" value="ENSCABP00000005353.1"/>
    <property type="gene ID" value="ENSCABG00000004020.1"/>
</dbReference>
<dbReference type="InterPro" id="IPR013783">
    <property type="entry name" value="Ig-like_fold"/>
</dbReference>
<dbReference type="InterPro" id="IPR036179">
    <property type="entry name" value="Ig-like_dom_sf"/>
</dbReference>
<sequence>FSASWRLPSVSISGTRVLSQIRLVPSAPGVVKPGESLTVTCAVSGDSIATRAWWNWVRELPGRGLQWVGRIHFSGSTNYAPDLQTRASISKDDAKNEYYLQLRSLTAADTATYYCTRWDPRRLRLFPVSTALPSPKAPEIFPPPCADSSFPTLKCLQWKTSTEGLSSPSLTQSLPIYDLLASLVLGSLAFYVRTCPHKPWLKFPNFFLNSTQVTSKN</sequence>
<dbReference type="Proteomes" id="UP000694404">
    <property type="component" value="Unplaced"/>
</dbReference>
<keyword evidence="2" id="KW-1064">Adaptive immunity</keyword>
<evidence type="ECO:0000256" key="2">
    <source>
        <dbReference type="ARBA" id="ARBA00023130"/>
    </source>
</evidence>
<evidence type="ECO:0000259" key="4">
    <source>
        <dbReference type="PROSITE" id="PS50835"/>
    </source>
</evidence>
<dbReference type="Gene3D" id="2.60.40.10">
    <property type="entry name" value="Immunoglobulins"/>
    <property type="match status" value="1"/>
</dbReference>
<dbReference type="GO" id="GO:0002250">
    <property type="term" value="P:adaptive immune response"/>
    <property type="evidence" value="ECO:0007669"/>
    <property type="project" value="UniProtKB-KW"/>
</dbReference>
<evidence type="ECO:0000256" key="3">
    <source>
        <dbReference type="ARBA" id="ARBA00043265"/>
    </source>
</evidence>
<dbReference type="SMART" id="SM00409">
    <property type="entry name" value="IG"/>
    <property type="match status" value="1"/>
</dbReference>
<dbReference type="GeneTree" id="ENSGT01030000234536"/>
<accession>A0A8C0G8C3</accession>
<dbReference type="GO" id="GO:0019814">
    <property type="term" value="C:immunoglobulin complex"/>
    <property type="evidence" value="ECO:0007669"/>
    <property type="project" value="UniProtKB-KW"/>
</dbReference>
<evidence type="ECO:0000256" key="1">
    <source>
        <dbReference type="ARBA" id="ARBA00022859"/>
    </source>
</evidence>
<evidence type="ECO:0000313" key="5">
    <source>
        <dbReference type="Ensembl" id="ENSCABP00000005353.1"/>
    </source>
</evidence>
<dbReference type="SMART" id="SM00406">
    <property type="entry name" value="IGv"/>
    <property type="match status" value="1"/>
</dbReference>
<dbReference type="InterPro" id="IPR050199">
    <property type="entry name" value="IgHV"/>
</dbReference>
<proteinExistence type="predicted"/>
<keyword evidence="6" id="KW-1185">Reference proteome</keyword>
<dbReference type="Pfam" id="PF07686">
    <property type="entry name" value="V-set"/>
    <property type="match status" value="1"/>
</dbReference>
<keyword evidence="3" id="KW-1280">Immunoglobulin</keyword>
<dbReference type="InterPro" id="IPR007110">
    <property type="entry name" value="Ig-like_dom"/>
</dbReference>
<dbReference type="AlphaFoldDB" id="A0A8C0G8C3"/>
<dbReference type="PROSITE" id="PS50835">
    <property type="entry name" value="IG_LIKE"/>
    <property type="match status" value="1"/>
</dbReference>
<reference evidence="5" key="2">
    <citation type="submission" date="2025-09" db="UniProtKB">
        <authorList>
            <consortium name="Ensembl"/>
        </authorList>
    </citation>
    <scope>IDENTIFICATION</scope>
</reference>
<dbReference type="SUPFAM" id="SSF48726">
    <property type="entry name" value="Immunoglobulin"/>
    <property type="match status" value="1"/>
</dbReference>
<dbReference type="InterPro" id="IPR013106">
    <property type="entry name" value="Ig_V-set"/>
</dbReference>
<dbReference type="PANTHER" id="PTHR23266">
    <property type="entry name" value="IMMUNOGLOBULIN HEAVY CHAIN"/>
    <property type="match status" value="1"/>
</dbReference>
<organism evidence="5 6">
    <name type="scientific">Chelonoidis abingdonii</name>
    <name type="common">Abingdon island giant tortoise</name>
    <name type="synonym">Testudo abingdonii</name>
    <dbReference type="NCBI Taxonomy" id="106734"/>
    <lineage>
        <taxon>Eukaryota</taxon>
        <taxon>Metazoa</taxon>
        <taxon>Chordata</taxon>
        <taxon>Craniata</taxon>
        <taxon>Vertebrata</taxon>
        <taxon>Euteleostomi</taxon>
        <taxon>Archelosauria</taxon>
        <taxon>Testudinata</taxon>
        <taxon>Testudines</taxon>
        <taxon>Cryptodira</taxon>
        <taxon>Durocryptodira</taxon>
        <taxon>Testudinoidea</taxon>
        <taxon>Testudinidae</taxon>
        <taxon>Chelonoidis</taxon>
    </lineage>
</organism>
<dbReference type="InterPro" id="IPR003599">
    <property type="entry name" value="Ig_sub"/>
</dbReference>
<feature type="domain" description="Ig-like" evidence="4">
    <location>
        <begin position="8"/>
        <end position="116"/>
    </location>
</feature>
<reference evidence="5" key="1">
    <citation type="submission" date="2025-08" db="UniProtKB">
        <authorList>
            <consortium name="Ensembl"/>
        </authorList>
    </citation>
    <scope>IDENTIFICATION</scope>
</reference>
<name>A0A8C0G8C3_CHEAB</name>
<dbReference type="GO" id="GO:0005576">
    <property type="term" value="C:extracellular region"/>
    <property type="evidence" value="ECO:0007669"/>
    <property type="project" value="UniProtKB-ARBA"/>
</dbReference>